<dbReference type="InterPro" id="IPR006381">
    <property type="entry name" value="HAD-SF-IIB-MPGP"/>
</dbReference>
<keyword evidence="2" id="KW-0378">Hydrolase</keyword>
<dbReference type="InterPro" id="IPR023214">
    <property type="entry name" value="HAD_sf"/>
</dbReference>
<dbReference type="Proteomes" id="UP000285310">
    <property type="component" value="Unassembled WGS sequence"/>
</dbReference>
<dbReference type="EMBL" id="AYKG01000009">
    <property type="protein sequence ID" value="ROO30821.1"/>
    <property type="molecule type" value="Genomic_DNA"/>
</dbReference>
<dbReference type="FunCoup" id="A0A423PYZ5">
    <property type="interactions" value="29"/>
</dbReference>
<dbReference type="GO" id="GO:0000287">
    <property type="term" value="F:magnesium ion binding"/>
    <property type="evidence" value="ECO:0007669"/>
    <property type="project" value="UniProtKB-ARBA"/>
</dbReference>
<dbReference type="NCBIfam" id="TIGR01486">
    <property type="entry name" value="HAD-SF-IIB-MPGP"/>
    <property type="match status" value="1"/>
</dbReference>
<gene>
    <name evidence="4" type="ORF">SAJA_03945</name>
</gene>
<dbReference type="InterPro" id="IPR006379">
    <property type="entry name" value="HAD-SF_hydro_IIB"/>
</dbReference>
<dbReference type="InParanoid" id="A0A423PYZ5"/>
<dbReference type="InterPro" id="IPR036412">
    <property type="entry name" value="HAD-like_sf"/>
</dbReference>
<proteinExistence type="predicted"/>
<comment type="caution">
    <text evidence="4">The sequence shown here is derived from an EMBL/GenBank/DDBJ whole genome shotgun (WGS) entry which is preliminary data.</text>
</comment>
<evidence type="ECO:0000313" key="4">
    <source>
        <dbReference type="EMBL" id="ROO30821.1"/>
    </source>
</evidence>
<dbReference type="NCBIfam" id="TIGR01484">
    <property type="entry name" value="HAD-SF-IIB"/>
    <property type="match status" value="1"/>
</dbReference>
<accession>A0A423PYZ5</accession>
<reference evidence="4 5" key="1">
    <citation type="submission" date="2013-10" db="EMBL/GenBank/DDBJ databases">
        <title>Salinisphaera japonica YTM-1 Genome Sequencing.</title>
        <authorList>
            <person name="Lai Q."/>
            <person name="Li C."/>
            <person name="Shao Z."/>
        </authorList>
    </citation>
    <scope>NUCLEOTIDE SEQUENCE [LARGE SCALE GENOMIC DNA]</scope>
    <source>
        <strain evidence="4 5">YTM-1</strain>
    </source>
</reference>
<evidence type="ECO:0000256" key="3">
    <source>
        <dbReference type="ARBA" id="ARBA00022842"/>
    </source>
</evidence>
<keyword evidence="5" id="KW-1185">Reference proteome</keyword>
<dbReference type="OrthoDB" id="193379at2"/>
<dbReference type="SFLD" id="SFLDS00003">
    <property type="entry name" value="Haloacid_Dehalogenase"/>
    <property type="match status" value="1"/>
</dbReference>
<evidence type="ECO:0000256" key="1">
    <source>
        <dbReference type="ARBA" id="ARBA00022723"/>
    </source>
</evidence>
<dbReference type="SUPFAM" id="SSF56784">
    <property type="entry name" value="HAD-like"/>
    <property type="match status" value="1"/>
</dbReference>
<sequence>MTKNIRNAVIFTDMDATLLDHDTYDWAPAAGALAALAERDIPVCLCTSKTVAEVRDWQARLGLHTPFASENGGVVAVPAGYFESCPPTTDAEWQTTTLGKPREALCALAYRLREQRGYRFTGFAEMSIADIGAATGLGRHAAARAAQRQASEPLLWQDSDQAAAAFSREIEAAGAMTRRGGRFLHVLGHADKADALAWLRVRYEARGAILAIALGDSENDRAMLAAADIGYWVARTDGRYYAPATGTIRHAPGIGPAGWAAAINALIDRAEL</sequence>
<protein>
    <submittedName>
        <fullName evidence="4">Mannosyl-3-phosphoglycerate phosphatase</fullName>
    </submittedName>
</protein>
<dbReference type="PANTHER" id="PTHR10000">
    <property type="entry name" value="PHOSPHOSERINE PHOSPHATASE"/>
    <property type="match status" value="1"/>
</dbReference>
<keyword evidence="1" id="KW-0479">Metal-binding</keyword>
<keyword evidence="3" id="KW-0460">Magnesium</keyword>
<name>A0A423PYZ5_9GAMM</name>
<dbReference type="SFLD" id="SFLDG01140">
    <property type="entry name" value="C2.B:_Phosphomannomutase_and_P"/>
    <property type="match status" value="1"/>
</dbReference>
<dbReference type="PANTHER" id="PTHR10000:SF8">
    <property type="entry name" value="HAD SUPERFAMILY HYDROLASE-LIKE, TYPE 3"/>
    <property type="match status" value="1"/>
</dbReference>
<dbReference type="GO" id="GO:0005829">
    <property type="term" value="C:cytosol"/>
    <property type="evidence" value="ECO:0007669"/>
    <property type="project" value="TreeGrafter"/>
</dbReference>
<dbReference type="AlphaFoldDB" id="A0A423PYZ5"/>
<dbReference type="GO" id="GO:0050531">
    <property type="term" value="F:mannosyl-3-phosphoglycerate phosphatase activity"/>
    <property type="evidence" value="ECO:0007669"/>
    <property type="project" value="InterPro"/>
</dbReference>
<dbReference type="Pfam" id="PF08282">
    <property type="entry name" value="Hydrolase_3"/>
    <property type="match status" value="1"/>
</dbReference>
<organism evidence="4 5">
    <name type="scientific">Salinisphaera japonica YTM-1</name>
    <dbReference type="NCBI Taxonomy" id="1209778"/>
    <lineage>
        <taxon>Bacteria</taxon>
        <taxon>Pseudomonadati</taxon>
        <taxon>Pseudomonadota</taxon>
        <taxon>Gammaproteobacteria</taxon>
        <taxon>Salinisphaerales</taxon>
        <taxon>Salinisphaeraceae</taxon>
        <taxon>Salinisphaera</taxon>
    </lineage>
</organism>
<dbReference type="RefSeq" id="WP_123657342.1">
    <property type="nucleotide sequence ID" value="NZ_AYKG01000009.1"/>
</dbReference>
<dbReference type="Gene3D" id="3.30.980.20">
    <property type="entry name" value="Putative mannosyl-3-phosphoglycerate phosphatase, domain 2"/>
    <property type="match status" value="1"/>
</dbReference>
<dbReference type="Gene3D" id="3.40.50.1000">
    <property type="entry name" value="HAD superfamily/HAD-like"/>
    <property type="match status" value="1"/>
</dbReference>
<evidence type="ECO:0000313" key="5">
    <source>
        <dbReference type="Proteomes" id="UP000285310"/>
    </source>
</evidence>
<dbReference type="SFLD" id="SFLDG01142">
    <property type="entry name" value="C2.B.2:_Mannosyl-3-phosphoglyc"/>
    <property type="match status" value="1"/>
</dbReference>
<dbReference type="GO" id="GO:0051479">
    <property type="term" value="P:mannosylglycerate biosynthetic process"/>
    <property type="evidence" value="ECO:0007669"/>
    <property type="project" value="InterPro"/>
</dbReference>
<evidence type="ECO:0000256" key="2">
    <source>
        <dbReference type="ARBA" id="ARBA00022801"/>
    </source>
</evidence>